<comment type="caution">
    <text evidence="1">The sequence shown here is derived from an EMBL/GenBank/DDBJ whole genome shotgun (WGS) entry which is preliminary data.</text>
</comment>
<organism evidence="1 2">
    <name type="scientific">Enterococcus mundtii</name>
    <dbReference type="NCBI Taxonomy" id="53346"/>
    <lineage>
        <taxon>Bacteria</taxon>
        <taxon>Bacillati</taxon>
        <taxon>Bacillota</taxon>
        <taxon>Bacilli</taxon>
        <taxon>Lactobacillales</taxon>
        <taxon>Enterococcaceae</taxon>
        <taxon>Enterococcus</taxon>
    </lineage>
</organism>
<dbReference type="AlphaFoldDB" id="A0A242L1S9"/>
<dbReference type="EMBL" id="NGMS01000001">
    <property type="protein sequence ID" value="OTP27562.1"/>
    <property type="molecule type" value="Genomic_DNA"/>
</dbReference>
<evidence type="ECO:0000313" key="1">
    <source>
        <dbReference type="EMBL" id="OTP27562.1"/>
    </source>
</evidence>
<dbReference type="InterPro" id="IPR036890">
    <property type="entry name" value="HATPase_C_sf"/>
</dbReference>
<gene>
    <name evidence="1" type="ORF">A5802_001297</name>
</gene>
<name>A0A242L1S9_ENTMU</name>
<sequence length="656" mass="76312">MDSVNLQVAYGAVKHFGRNLYTANPPAIAEIVANSWDAYAENCFILERNGHLLIGDDGIGMTDEEFASRYAVSGTEKKNNEVRIPKNKRERPYMGRKGIGKFASFSLGEKYIIYTKSNEDIFWKKVTFCYENLLVDEAVIKLPVEHVDDLGQVSNLFGIEFTMSSGTLIYIPKMRRKFIKSTEDNLKKILSRRFSVNISKKFNFKLSVNNADVDLKSHFYDSFVEFIYYFNTSIDDIKIRFSHVEQENFFKVEDEFFNENKVSGWIGTVQKPKNLKVGDELNSTGIIVYINGKLADENILKSIQDARISNSYVIGEVNADFLQNEDEDPVLSSREGLNMEIEGVENLRDSLSYLRSDLINKWNELRASRDIKKQNYLLRMIENKKYCGVYQTFNSDQRKKVRKYAQKLFDNNEEVIDGEIDYFTPVIFSLVNSEIINNIDVREDDDYEVLLSKFYNLFDKTEINNALRIKSNIQDRLNVIEELKKHINDEAKEKIFEVHLEKHPWLINPYWDKDSHNIITRTQERYQVLIGENKINGISDIIIRVAEEPLPIICELKREKKTGYSTPNVQEIINQVLVYRKGILDTEERIGNNINGIDYNAVKAFFVCGEHLLEKFDIRDRNHLELTNNIKILTYQQIIRNAYGIYSKTMKDSITL</sequence>
<protein>
    <recommendedName>
        <fullName evidence="3">ATP-binding protein</fullName>
    </recommendedName>
</protein>
<evidence type="ECO:0008006" key="3">
    <source>
        <dbReference type="Google" id="ProtNLM"/>
    </source>
</evidence>
<reference evidence="1 2" key="1">
    <citation type="submission" date="2017-05" db="EMBL/GenBank/DDBJ databases">
        <title>The Genome Sequence of Enterococcus mundtii 6B1_DIV0119.</title>
        <authorList>
            <consortium name="The Broad Institute Genomics Platform"/>
            <consortium name="The Broad Institute Genomic Center for Infectious Diseases"/>
            <person name="Earl A."/>
            <person name="Manson A."/>
            <person name="Schwartman J."/>
            <person name="Gilmore M."/>
            <person name="Abouelleil A."/>
            <person name="Cao P."/>
            <person name="Chapman S."/>
            <person name="Cusick C."/>
            <person name="Shea T."/>
            <person name="Young S."/>
            <person name="Neafsey D."/>
            <person name="Nusbaum C."/>
            <person name="Birren B."/>
        </authorList>
    </citation>
    <scope>NUCLEOTIDE SEQUENCE [LARGE SCALE GENOMIC DNA]</scope>
    <source>
        <strain evidence="1 2">6B1_DIV0119</strain>
    </source>
</reference>
<dbReference type="RefSeq" id="WP_086334788.1">
    <property type="nucleotide sequence ID" value="NZ_JAAAJW010000010.1"/>
</dbReference>
<accession>A0A242L1S9</accession>
<dbReference type="SUPFAM" id="SSF55874">
    <property type="entry name" value="ATPase domain of HSP90 chaperone/DNA topoisomerase II/histidine kinase"/>
    <property type="match status" value="1"/>
</dbReference>
<proteinExistence type="predicted"/>
<evidence type="ECO:0000313" key="2">
    <source>
        <dbReference type="Proteomes" id="UP000195024"/>
    </source>
</evidence>
<dbReference type="Proteomes" id="UP000195024">
    <property type="component" value="Unassembled WGS sequence"/>
</dbReference>
<dbReference type="Gene3D" id="3.30.565.10">
    <property type="entry name" value="Histidine kinase-like ATPase, C-terminal domain"/>
    <property type="match status" value="1"/>
</dbReference>
<dbReference type="Pfam" id="PF13589">
    <property type="entry name" value="HATPase_c_3"/>
    <property type="match status" value="1"/>
</dbReference>